<gene>
    <name evidence="1" type="ORF">MmTuc01_1851</name>
</gene>
<reference evidence="1 2" key="1">
    <citation type="journal article" date="2013" name="Genome Announc.">
        <title>Complete Genome of a Methanosarcina mazei Strain Isolated from Sediment Samples from an Amazonian Flooded Area.</title>
        <authorList>
            <person name="Assis das Gracas D."/>
            <person name="Thiago Juca Ramos R."/>
            <person name="Vieira Araujo A.C."/>
            <person name="Zahlouth R."/>
            <person name="Ribeiro Carneiro A."/>
            <person name="Souza Lopes T."/>
            <person name="Azevedo Barauna R."/>
            <person name="Azevedo V."/>
            <person name="Cruz Schneider M.P."/>
            <person name="Pellizari V.H."/>
            <person name="Silva A."/>
        </authorList>
    </citation>
    <scope>NUCLEOTIDE SEQUENCE [LARGE SCALE GENOMIC DNA]</scope>
    <source>
        <strain evidence="1 2">Tuc01</strain>
    </source>
</reference>
<evidence type="ECO:0000313" key="2">
    <source>
        <dbReference type="Proteomes" id="UP000011718"/>
    </source>
</evidence>
<dbReference type="EMBL" id="CP004144">
    <property type="protein sequence ID" value="AGF97193.1"/>
    <property type="molecule type" value="Genomic_DNA"/>
</dbReference>
<dbReference type="KEGG" id="mmaz:MmTuc01_1851"/>
<dbReference type="HOGENOM" id="CLU_3302741_0_0_2"/>
<dbReference type="BioCyc" id="MMAZ1236903:G139K-1764-MONOMER"/>
<evidence type="ECO:0000313" key="1">
    <source>
        <dbReference type="EMBL" id="AGF97193.1"/>
    </source>
</evidence>
<dbReference type="AlphaFoldDB" id="M1QAE3"/>
<protein>
    <submittedName>
        <fullName evidence="1">Uncharacterized protein</fullName>
    </submittedName>
</protein>
<organism evidence="1 2">
    <name type="scientific">Methanosarcina mazei Tuc01</name>
    <dbReference type="NCBI Taxonomy" id="1236903"/>
    <lineage>
        <taxon>Archaea</taxon>
        <taxon>Methanobacteriati</taxon>
        <taxon>Methanobacteriota</taxon>
        <taxon>Stenosarchaea group</taxon>
        <taxon>Methanomicrobia</taxon>
        <taxon>Methanosarcinales</taxon>
        <taxon>Methanosarcinaceae</taxon>
        <taxon>Methanosarcina</taxon>
    </lineage>
</organism>
<dbReference type="Proteomes" id="UP000011718">
    <property type="component" value="Chromosome"/>
</dbReference>
<accession>M1QAE3</accession>
<proteinExistence type="predicted"/>
<name>M1QAE3_METMZ</name>
<sequence>MPLPVSLKFGVSAPCALAPDCVRDQISVKIPLRVGKKKL</sequence>